<dbReference type="SUPFAM" id="SSF56235">
    <property type="entry name" value="N-terminal nucleophile aminohydrolases (Ntn hydrolases)"/>
    <property type="match status" value="1"/>
</dbReference>
<proteinExistence type="predicted"/>
<keyword evidence="2" id="KW-1185">Reference proteome</keyword>
<comment type="caution">
    <text evidence="1">The sequence shown here is derived from an EMBL/GenBank/DDBJ whole genome shotgun (WGS) entry which is preliminary data.</text>
</comment>
<dbReference type="AlphaFoldDB" id="A0AAV2B7G1"/>
<dbReference type="Proteomes" id="UP001497382">
    <property type="component" value="Unassembled WGS sequence"/>
</dbReference>
<dbReference type="PANTHER" id="PTHR43881:SF1">
    <property type="entry name" value="GAMMA-GLUTAMYLTRANSPEPTIDASE (AFU_ORTHOLOGUE AFUA_4G13580)"/>
    <property type="match status" value="1"/>
</dbReference>
<dbReference type="InterPro" id="IPR052896">
    <property type="entry name" value="GGT-like_enzyme"/>
</dbReference>
<reference evidence="1 2" key="1">
    <citation type="submission" date="2024-04" db="EMBL/GenBank/DDBJ databases">
        <authorList>
            <person name="Rising A."/>
            <person name="Reimegard J."/>
            <person name="Sonavane S."/>
            <person name="Akerstrom W."/>
            <person name="Nylinder S."/>
            <person name="Hedman E."/>
            <person name="Kallberg Y."/>
        </authorList>
    </citation>
    <scope>NUCLEOTIDE SEQUENCE [LARGE SCALE GENOMIC DNA]</scope>
</reference>
<dbReference type="PANTHER" id="PTHR43881">
    <property type="entry name" value="GAMMA-GLUTAMYLTRANSPEPTIDASE (AFU_ORTHOLOGUE AFUA_4G13580)"/>
    <property type="match status" value="1"/>
</dbReference>
<evidence type="ECO:0000313" key="2">
    <source>
        <dbReference type="Proteomes" id="UP001497382"/>
    </source>
</evidence>
<dbReference type="Gene3D" id="1.10.246.230">
    <property type="match status" value="1"/>
</dbReference>
<organism evidence="1 2">
    <name type="scientific">Larinioides sclopetarius</name>
    <dbReference type="NCBI Taxonomy" id="280406"/>
    <lineage>
        <taxon>Eukaryota</taxon>
        <taxon>Metazoa</taxon>
        <taxon>Ecdysozoa</taxon>
        <taxon>Arthropoda</taxon>
        <taxon>Chelicerata</taxon>
        <taxon>Arachnida</taxon>
        <taxon>Araneae</taxon>
        <taxon>Araneomorphae</taxon>
        <taxon>Entelegynae</taxon>
        <taxon>Araneoidea</taxon>
        <taxon>Araneidae</taxon>
        <taxon>Larinioides</taxon>
    </lineage>
</organism>
<dbReference type="EMBL" id="CAXIEN010000292">
    <property type="protein sequence ID" value="CAL1291786.1"/>
    <property type="molecule type" value="Genomic_DNA"/>
</dbReference>
<sequence length="110" mass="12298">MGVTAQNIVAAVQEAGGVLTEEDMKEHLLNPPNPVPDEALSIDFNGVTIWEMRPNTIGIVALLIFNILKGYDIRGINKTVSFLENKKRKDLNTENFSIRVNAIFHRPKEP</sequence>
<dbReference type="InterPro" id="IPR029055">
    <property type="entry name" value="Ntn_hydrolases_N"/>
</dbReference>
<name>A0AAV2B7G1_9ARAC</name>
<accession>A0AAV2B7G1</accession>
<dbReference type="Pfam" id="PF01019">
    <property type="entry name" value="G_glu_transpept"/>
    <property type="match status" value="1"/>
</dbReference>
<protein>
    <submittedName>
        <fullName evidence="1">Uncharacterized protein</fullName>
    </submittedName>
</protein>
<gene>
    <name evidence="1" type="ORF">LARSCL_LOCUS17278</name>
</gene>
<evidence type="ECO:0000313" key="1">
    <source>
        <dbReference type="EMBL" id="CAL1291786.1"/>
    </source>
</evidence>